<feature type="domain" description="UBC core" evidence="9">
    <location>
        <begin position="26"/>
        <end position="171"/>
    </location>
</feature>
<keyword evidence="5 8" id="KW-0067">ATP-binding</keyword>
<comment type="similarity">
    <text evidence="8">Belongs to the ubiquitin-conjugating enzyme family.</text>
</comment>
<dbReference type="InterPro" id="IPR000608">
    <property type="entry name" value="UBC"/>
</dbReference>
<feature type="active site" description="Glycyl thioester intermediate" evidence="7">
    <location>
        <position position="109"/>
    </location>
</feature>
<evidence type="ECO:0000256" key="6">
    <source>
        <dbReference type="ARBA" id="ARBA00058311"/>
    </source>
</evidence>
<dbReference type="InterPro" id="IPR023313">
    <property type="entry name" value="UBQ-conjugating_AS"/>
</dbReference>
<dbReference type="PROSITE" id="PS00183">
    <property type="entry name" value="UBC_1"/>
    <property type="match status" value="1"/>
</dbReference>
<name>A0A1D1ZXX9_AUXPR</name>
<comment type="pathway">
    <text evidence="1">Protein modification; protein neddylation.</text>
</comment>
<gene>
    <name evidence="10" type="ORF">g.22554</name>
</gene>
<dbReference type="GO" id="GO:0019788">
    <property type="term" value="F:NEDD8 transferase activity"/>
    <property type="evidence" value="ECO:0007669"/>
    <property type="project" value="UniProtKB-ARBA"/>
</dbReference>
<evidence type="ECO:0000256" key="5">
    <source>
        <dbReference type="ARBA" id="ARBA00022840"/>
    </source>
</evidence>
<dbReference type="PANTHER" id="PTHR24068">
    <property type="entry name" value="UBIQUITIN-CONJUGATING ENZYME E2"/>
    <property type="match status" value="1"/>
</dbReference>
<evidence type="ECO:0000259" key="9">
    <source>
        <dbReference type="PROSITE" id="PS50127"/>
    </source>
</evidence>
<keyword evidence="4 8" id="KW-0833">Ubl conjugation pathway</keyword>
<dbReference type="GO" id="GO:0005524">
    <property type="term" value="F:ATP binding"/>
    <property type="evidence" value="ECO:0007669"/>
    <property type="project" value="UniProtKB-UniRule"/>
</dbReference>
<evidence type="ECO:0000256" key="7">
    <source>
        <dbReference type="PROSITE-ProRule" id="PRU10133"/>
    </source>
</evidence>
<keyword evidence="3 8" id="KW-0547">Nucleotide-binding</keyword>
<dbReference type="CDD" id="cd23794">
    <property type="entry name" value="UBCc_UBE2F_UBE2M"/>
    <property type="match status" value="1"/>
</dbReference>
<sequence>MIKLFSLKEKQKQTAATGTRTLKQSPGELRLQKDLSELDLPSSVKISFPNGKEKIMSFDVVLTPDEGMYRGGAFLFTFTVPPTYPHDPPKVKCLTKVYHPNIDLEGNVCLNILREDWKPVLTISSLIYGLNFLFLAPNPDDPLNKEAAEAMQNAPSTFARHVSVTITRGGTIGGEYFPPARGTASGHHL</sequence>
<evidence type="ECO:0000256" key="2">
    <source>
        <dbReference type="ARBA" id="ARBA00022679"/>
    </source>
</evidence>
<organism evidence="10">
    <name type="scientific">Auxenochlorella protothecoides</name>
    <name type="common">Green microalga</name>
    <name type="synonym">Chlorella protothecoides</name>
    <dbReference type="NCBI Taxonomy" id="3075"/>
    <lineage>
        <taxon>Eukaryota</taxon>
        <taxon>Viridiplantae</taxon>
        <taxon>Chlorophyta</taxon>
        <taxon>core chlorophytes</taxon>
        <taxon>Trebouxiophyceae</taxon>
        <taxon>Chlorellales</taxon>
        <taxon>Chlorellaceae</taxon>
        <taxon>Auxenochlorella</taxon>
    </lineage>
</organism>
<dbReference type="Gene3D" id="3.10.110.10">
    <property type="entry name" value="Ubiquitin Conjugating Enzyme"/>
    <property type="match status" value="1"/>
</dbReference>
<comment type="function">
    <text evidence="6">Accepts the ubiquitin-like protein NEDD8/RUB1 from the ECR1-AXR1 E1 complex and catalyzes its covalent attachment to other proteins.</text>
</comment>
<dbReference type="Pfam" id="PF00179">
    <property type="entry name" value="UQ_con"/>
    <property type="match status" value="1"/>
</dbReference>
<dbReference type="SUPFAM" id="SSF54495">
    <property type="entry name" value="UBC-like"/>
    <property type="match status" value="1"/>
</dbReference>
<evidence type="ECO:0000256" key="8">
    <source>
        <dbReference type="RuleBase" id="RU362109"/>
    </source>
</evidence>
<accession>A0A1D1ZXX9</accession>
<keyword evidence="2" id="KW-0808">Transferase</keyword>
<evidence type="ECO:0000256" key="3">
    <source>
        <dbReference type="ARBA" id="ARBA00022741"/>
    </source>
</evidence>
<dbReference type="AlphaFoldDB" id="A0A1D1ZXX9"/>
<protein>
    <recommendedName>
        <fullName evidence="9">UBC core domain-containing protein</fullName>
    </recommendedName>
</protein>
<dbReference type="EMBL" id="GDKF01007069">
    <property type="protein sequence ID" value="JAT71553.1"/>
    <property type="molecule type" value="Transcribed_RNA"/>
</dbReference>
<proteinExistence type="inferred from homology"/>
<evidence type="ECO:0000313" key="10">
    <source>
        <dbReference type="EMBL" id="JAT71553.1"/>
    </source>
</evidence>
<dbReference type="PROSITE" id="PS50127">
    <property type="entry name" value="UBC_2"/>
    <property type="match status" value="1"/>
</dbReference>
<reference evidence="10" key="1">
    <citation type="submission" date="2015-08" db="EMBL/GenBank/DDBJ databases">
        <authorList>
            <person name="Babu N.S."/>
            <person name="Beckwith C.J."/>
            <person name="Beseler K.G."/>
            <person name="Brison A."/>
            <person name="Carone J.V."/>
            <person name="Caskin T.P."/>
            <person name="Diamond M."/>
            <person name="Durham M.E."/>
            <person name="Foxe J.M."/>
            <person name="Go M."/>
            <person name="Henderson B.A."/>
            <person name="Jones I.B."/>
            <person name="McGettigan J.A."/>
            <person name="Micheletti S.J."/>
            <person name="Nasrallah M.E."/>
            <person name="Ortiz D."/>
            <person name="Piller C.R."/>
            <person name="Privatt S.R."/>
            <person name="Schneider S.L."/>
            <person name="Sharp S."/>
            <person name="Smith T.C."/>
            <person name="Stanton J.D."/>
            <person name="Ullery H.E."/>
            <person name="Wilson R.J."/>
            <person name="Serrano M.G."/>
            <person name="Buck G."/>
            <person name="Lee V."/>
            <person name="Wang Y."/>
            <person name="Carvalho R."/>
            <person name="Voegtly L."/>
            <person name="Shi R."/>
            <person name="Duckworth R."/>
            <person name="Johnson A."/>
            <person name="Loviza R."/>
            <person name="Walstead R."/>
            <person name="Shah Z."/>
            <person name="Kiflezghi M."/>
            <person name="Wade K."/>
            <person name="Ball S.L."/>
            <person name="Bradley K.W."/>
            <person name="Asai D.J."/>
            <person name="Bowman C.A."/>
            <person name="Russell D.A."/>
            <person name="Pope W.H."/>
            <person name="Jacobs-Sera D."/>
            <person name="Hendrix R.W."/>
            <person name="Hatfull G.F."/>
        </authorList>
    </citation>
    <scope>NUCLEOTIDE SEQUENCE</scope>
</reference>
<dbReference type="InterPro" id="IPR016135">
    <property type="entry name" value="UBQ-conjugating_enzyme/RWD"/>
</dbReference>
<dbReference type="FunFam" id="3.10.110.10:FF:000005">
    <property type="entry name" value="NEDD8-conjugating enzyme Ubc12"/>
    <property type="match status" value="1"/>
</dbReference>
<evidence type="ECO:0000256" key="4">
    <source>
        <dbReference type="ARBA" id="ARBA00022786"/>
    </source>
</evidence>
<dbReference type="SMART" id="SM00212">
    <property type="entry name" value="UBCc"/>
    <property type="match status" value="1"/>
</dbReference>
<evidence type="ECO:0000256" key="1">
    <source>
        <dbReference type="ARBA" id="ARBA00005032"/>
    </source>
</evidence>